<evidence type="ECO:0000256" key="5">
    <source>
        <dbReference type="SAM" id="Phobius"/>
    </source>
</evidence>
<dbReference type="InterPro" id="IPR002810">
    <property type="entry name" value="NfeD-like_C"/>
</dbReference>
<name>A0A3B1AZG3_9ZZZZ</name>
<evidence type="ECO:0000256" key="2">
    <source>
        <dbReference type="ARBA" id="ARBA00022692"/>
    </source>
</evidence>
<dbReference type="Gene3D" id="2.40.50.140">
    <property type="entry name" value="Nucleic acid-binding proteins"/>
    <property type="match status" value="1"/>
</dbReference>
<feature type="domain" description="NfeD-like C-terminal" evidence="6">
    <location>
        <begin position="91"/>
        <end position="144"/>
    </location>
</feature>
<dbReference type="EMBL" id="UOFV01000482">
    <property type="protein sequence ID" value="VAX04618.1"/>
    <property type="molecule type" value="Genomic_DNA"/>
</dbReference>
<dbReference type="PANTHER" id="PTHR33507:SF3">
    <property type="entry name" value="INNER MEMBRANE PROTEIN YBBJ"/>
    <property type="match status" value="1"/>
</dbReference>
<keyword evidence="2 5" id="KW-0812">Transmembrane</keyword>
<reference evidence="7" key="1">
    <citation type="submission" date="2018-06" db="EMBL/GenBank/DDBJ databases">
        <authorList>
            <person name="Zhirakovskaya E."/>
        </authorList>
    </citation>
    <scope>NUCLEOTIDE SEQUENCE</scope>
</reference>
<feature type="transmembrane region" description="Helical" evidence="5">
    <location>
        <begin position="51"/>
        <end position="69"/>
    </location>
</feature>
<dbReference type="AlphaFoldDB" id="A0A3B1AZG3"/>
<evidence type="ECO:0000256" key="3">
    <source>
        <dbReference type="ARBA" id="ARBA00022989"/>
    </source>
</evidence>
<dbReference type="GO" id="GO:0005886">
    <property type="term" value="C:plasma membrane"/>
    <property type="evidence" value="ECO:0007669"/>
    <property type="project" value="TreeGrafter"/>
</dbReference>
<keyword evidence="3 5" id="KW-1133">Transmembrane helix</keyword>
<evidence type="ECO:0000259" key="6">
    <source>
        <dbReference type="Pfam" id="PF01957"/>
    </source>
</evidence>
<keyword evidence="4 5" id="KW-0472">Membrane</keyword>
<proteinExistence type="predicted"/>
<comment type="subcellular location">
    <subcellularLocation>
        <location evidence="1">Membrane</location>
        <topology evidence="1">Multi-pass membrane protein</topology>
    </subcellularLocation>
</comment>
<dbReference type="PANTHER" id="PTHR33507">
    <property type="entry name" value="INNER MEMBRANE PROTEIN YBBJ"/>
    <property type="match status" value="1"/>
</dbReference>
<dbReference type="Pfam" id="PF01957">
    <property type="entry name" value="NfeD"/>
    <property type="match status" value="1"/>
</dbReference>
<dbReference type="InterPro" id="IPR052165">
    <property type="entry name" value="Membrane_assoc_protease"/>
</dbReference>
<protein>
    <recommendedName>
        <fullName evidence="6">NfeD-like C-terminal domain-containing protein</fullName>
    </recommendedName>
</protein>
<dbReference type="InterPro" id="IPR012340">
    <property type="entry name" value="NA-bd_OB-fold"/>
</dbReference>
<accession>A0A3B1AZG3</accession>
<evidence type="ECO:0000256" key="4">
    <source>
        <dbReference type="ARBA" id="ARBA00023136"/>
    </source>
</evidence>
<sequence>MMDSIDFWHWLILALLLIILEIVVPGAFFLWMGVSAGVIGLILWMFPDISWESQLLLFSVISIVSIALWRIRLNKHPTESEDNTLNARTTQYIGRVFTLVEPIEDGYGKIHVDDSYWQVSGPNCEKDKKVKVISVDGMTLKVEPI</sequence>
<organism evidence="7">
    <name type="scientific">hydrothermal vent metagenome</name>
    <dbReference type="NCBI Taxonomy" id="652676"/>
    <lineage>
        <taxon>unclassified sequences</taxon>
        <taxon>metagenomes</taxon>
        <taxon>ecological metagenomes</taxon>
    </lineage>
</organism>
<evidence type="ECO:0000256" key="1">
    <source>
        <dbReference type="ARBA" id="ARBA00004141"/>
    </source>
</evidence>
<dbReference type="SUPFAM" id="SSF141322">
    <property type="entry name" value="NfeD domain-like"/>
    <property type="match status" value="1"/>
</dbReference>
<feature type="transmembrane region" description="Helical" evidence="5">
    <location>
        <begin position="12"/>
        <end position="45"/>
    </location>
</feature>
<gene>
    <name evidence="7" type="ORF">MNBD_GAMMA19-1212</name>
</gene>
<evidence type="ECO:0000313" key="7">
    <source>
        <dbReference type="EMBL" id="VAX04618.1"/>
    </source>
</evidence>